<reference evidence="2 3" key="1">
    <citation type="submission" date="2019-07" db="EMBL/GenBank/DDBJ databases">
        <title>Draft genome assembly of a fouling barnacle, Amphibalanus amphitrite (Darwin, 1854): The first reference genome for Thecostraca.</title>
        <authorList>
            <person name="Kim W."/>
        </authorList>
    </citation>
    <scope>NUCLEOTIDE SEQUENCE [LARGE SCALE GENOMIC DNA]</scope>
    <source>
        <strain evidence="2">SNU_AA5</strain>
        <tissue evidence="2">Soma without cirri and trophi</tissue>
    </source>
</reference>
<feature type="compositionally biased region" description="Basic residues" evidence="1">
    <location>
        <begin position="224"/>
        <end position="238"/>
    </location>
</feature>
<keyword evidence="3" id="KW-1185">Reference proteome</keyword>
<feature type="region of interest" description="Disordered" evidence="1">
    <location>
        <begin position="688"/>
        <end position="1342"/>
    </location>
</feature>
<dbReference type="Proteomes" id="UP000440578">
    <property type="component" value="Unassembled WGS sequence"/>
</dbReference>
<feature type="compositionally biased region" description="Basic and acidic residues" evidence="1">
    <location>
        <begin position="175"/>
        <end position="185"/>
    </location>
</feature>
<evidence type="ECO:0000256" key="1">
    <source>
        <dbReference type="SAM" id="MobiDB-lite"/>
    </source>
</evidence>
<feature type="compositionally biased region" description="Basic and acidic residues" evidence="1">
    <location>
        <begin position="911"/>
        <end position="939"/>
    </location>
</feature>
<protein>
    <submittedName>
        <fullName evidence="2">Uncharacterized protein</fullName>
    </submittedName>
</protein>
<evidence type="ECO:0000313" key="2">
    <source>
        <dbReference type="EMBL" id="KAF0297035.1"/>
    </source>
</evidence>
<name>A0A6A4VSC4_AMPAM</name>
<sequence length="1342" mass="149046">MPSSRGGSGKVAVYNRRPSGSHSTSVAVIPPSGDVVEVNNEDEWITRRRVEVITTKNIETRVQRQLLVDEDGNVVVDSGPIVSTDTTVDTQEKKDENTEPMSMWQKDSPEPMENSSGYVSNSNSMNPPVKYATIGRKQPGGVKRTSSLLVPQPQPPSSYKANPIPKPKRSLLSAKDARRPLKNELSRPSSRASKSSYNSGSGLGMGLGRPTSRGSRDAHSGKASSRRSGPRASHHKLRRPESRASSKALILRRRESTRRAKSTAGGGPPEQESPDLEPPVPPKLDTSSLRRRPVSPQEEEPIQPILQDRRALSQSQPSLLFPRDEPDAPEEPFTLYANLPFQLPARLPGSPEPGQRAANAAALKAKRAMSQPSLLEPPAAESPRPPSPPRRSPPRSSADRSDTIYAYNPHRGRPPPQRPHTRTVWRPSITVKRKGILKGRKAGETEAGAPPAGRQQGVLHGIASNIRSVFKHKKNGDDRGVPEGYVAVPGGAVVSERFTNITNTHEERDDVREEEEVHHLGNYSNEEITRAIRDGKDARALVRQRQGSGPSGQLVDPRSGQRRVVHQAGKTWRTVDTEDIHEKTHQNEHGELVTETARTAQQEQFQNIMVPEDGSDCSAEEQHRTTSRHRRHVKDEDMLEYYSVPKGGRLGDGIKLGEGLRYVQENVEEDREGDDNIESLSERMRRLRQLGYKPEGQTLAKTPIEYQEEEKTRRKETHKWLDSHFGSESGQSASSEDGESRRRLAQGRDEVDRRQTSSYEVQQSSSRRGGADQTPTGTLRRDEKYSKQVRHTPEHTYVKETRHTPRGEFERVQVTPVGASPGPRRPSLVSTDTRGESEDPIFASKFSSGKPRGNVRFQASSPERRPSDSGRLSPPTQSPPPPPPPRHRKKGRDKESPMNAAPDNHYASSPIRERFERDPREGYPSEERRGDRRQVREYHFSGGSSDRGNTPSSRYEYREQHSSRHGSYSDERDGSQRRYVPESVRARERTASIDELSSSRQSDAERRVRYHHRSTDFLDRRGSDDRRAPPERVTFESQTLPRKPHDYPPSPVSRAPDAGRFGGSMINVSVKNNGRGPAPQKPARLGVQRSSSLYSKDGQDGAFNTGLKSPDIISKIQRTASMRRGEGGEPPEQERMSHTSSSSRSYRASPAAPPAAKKDSFMRGLLKNAPELYNVLHGNERKDSKTPSPRSGLITPPPPLERVQPAGAGSSRSERLRSEESYRSGERPSIVKVNVRPSAERDDRPPRAHGAGMTNGVSAGSAAHSADSPSHYRYNDEIYTSPSRRGDWPWAAQERSSPAGSEGEGSLGSRRSPARRREPLPESPLVARVRTWDRNSAAAPTS</sequence>
<feature type="compositionally biased region" description="Basic and acidic residues" evidence="1">
    <location>
        <begin position="1123"/>
        <end position="1137"/>
    </location>
</feature>
<dbReference type="OrthoDB" id="6605262at2759"/>
<feature type="region of interest" description="Disordered" evidence="1">
    <location>
        <begin position="543"/>
        <end position="567"/>
    </location>
</feature>
<feature type="compositionally biased region" description="Low complexity" evidence="1">
    <location>
        <begin position="186"/>
        <end position="200"/>
    </location>
</feature>
<feature type="compositionally biased region" description="Basic residues" evidence="1">
    <location>
        <begin position="431"/>
        <end position="440"/>
    </location>
</feature>
<feature type="compositionally biased region" description="Polar residues" evidence="1">
    <location>
        <begin position="942"/>
        <end position="953"/>
    </location>
</feature>
<dbReference type="EMBL" id="VIIS01001515">
    <property type="protein sequence ID" value="KAF0297035.1"/>
    <property type="molecule type" value="Genomic_DNA"/>
</dbReference>
<evidence type="ECO:0000313" key="3">
    <source>
        <dbReference type="Proteomes" id="UP000440578"/>
    </source>
</evidence>
<feature type="compositionally biased region" description="Polar residues" evidence="1">
    <location>
        <begin position="113"/>
        <end position="126"/>
    </location>
</feature>
<accession>A0A6A4VSC4</accession>
<proteinExistence type="predicted"/>
<feature type="region of interest" description="Disordered" evidence="1">
    <location>
        <begin position="78"/>
        <end position="457"/>
    </location>
</feature>
<feature type="compositionally biased region" description="Polar residues" evidence="1">
    <location>
        <begin position="726"/>
        <end position="735"/>
    </location>
</feature>
<gene>
    <name evidence="2" type="ORF">FJT64_005519</name>
</gene>
<organism evidence="2 3">
    <name type="scientific">Amphibalanus amphitrite</name>
    <name type="common">Striped barnacle</name>
    <name type="synonym">Balanus amphitrite</name>
    <dbReference type="NCBI Taxonomy" id="1232801"/>
    <lineage>
        <taxon>Eukaryota</taxon>
        <taxon>Metazoa</taxon>
        <taxon>Ecdysozoa</taxon>
        <taxon>Arthropoda</taxon>
        <taxon>Crustacea</taxon>
        <taxon>Multicrustacea</taxon>
        <taxon>Cirripedia</taxon>
        <taxon>Thoracica</taxon>
        <taxon>Thoracicalcarea</taxon>
        <taxon>Balanomorpha</taxon>
        <taxon>Balanoidea</taxon>
        <taxon>Balanidae</taxon>
        <taxon>Amphibalaninae</taxon>
        <taxon>Amphibalanus</taxon>
    </lineage>
</organism>
<feature type="region of interest" description="Disordered" evidence="1">
    <location>
        <begin position="1"/>
        <end position="28"/>
    </location>
</feature>
<feature type="compositionally biased region" description="Basic and acidic residues" evidence="1">
    <location>
        <begin position="1212"/>
        <end position="1226"/>
    </location>
</feature>
<feature type="compositionally biased region" description="Basic and acidic residues" evidence="1">
    <location>
        <begin position="709"/>
        <end position="722"/>
    </location>
</feature>
<feature type="compositionally biased region" description="Basic and acidic residues" evidence="1">
    <location>
        <begin position="1002"/>
        <end position="1034"/>
    </location>
</feature>
<feature type="compositionally biased region" description="Basic and acidic residues" evidence="1">
    <location>
        <begin position="779"/>
        <end position="811"/>
    </location>
</feature>
<feature type="compositionally biased region" description="Low complexity" evidence="1">
    <location>
        <begin position="1140"/>
        <end position="1150"/>
    </location>
</feature>
<feature type="compositionally biased region" description="Polar residues" evidence="1">
    <location>
        <begin position="756"/>
        <end position="777"/>
    </location>
</feature>
<feature type="compositionally biased region" description="Basic and acidic residues" evidence="1">
    <location>
        <begin position="955"/>
        <end position="992"/>
    </location>
</feature>
<comment type="caution">
    <text evidence="2">The sequence shown here is derived from an EMBL/GenBank/DDBJ whole genome shotgun (WGS) entry which is preliminary data.</text>
</comment>
<feature type="compositionally biased region" description="Basic and acidic residues" evidence="1">
    <location>
        <begin position="738"/>
        <end position="755"/>
    </location>
</feature>